<keyword evidence="4" id="KW-1185">Reference proteome</keyword>
<protein>
    <submittedName>
        <fullName evidence="2">Heterokaryon incompatibility protein 6, OR allele</fullName>
    </submittedName>
</protein>
<sequence length="549" mass="60812">MATPIQTYPYKPLNPAGRAIRIDGSPVSVTANLETALSYLWHDPEVGQHRTLWVDAICINQADLTEKASQIRMMYEIYASAASVLAWTGEASETDNIAEAFQAAIDLKKAVRSQYAFSQGSLGVRAQILQTVCLWLTMVTPSLAGLLDHLPKNLFAIADDGDVVHSSWLASNLHSFDRYLREDGSVVPGINMLVASIPKAMELHPQMLILSLASKFAATEPRDKVYALLGLFGDDYKSFPIDYCEDVETIYQTLTYTMISKQQNLRILNGNRSHPSWQRMQASWTLDPYQVSIENPDGFPEDSLYRTGGKELPIATWDKLAKTLTVRGLRLTRLKRVEGPFKPNLHSILKLTNDIFPSLHTDPNLFERAWKTALRVTGGLRSDKFAVTDFFADDTPNYSAIASHFWSPNPSPALEAFYSTLLDDSSIINDEAIQTVLSSPLSSTSKIPLPINPTTKQYIPKGTAREFLARLAKSLAYRCFCIAESGDYCILGPYGSRPEDVIAVFVGEKKPYVLRERDGTSGRFELVGDAFVEGVMAGELFDAESGQAG</sequence>
<dbReference type="EMBL" id="LCTW02000005">
    <property type="protein sequence ID" value="KXX82988.1"/>
    <property type="molecule type" value="Genomic_DNA"/>
</dbReference>
<dbReference type="VEuPathDB" id="FungiDB:MMYC01_201768"/>
<dbReference type="PANTHER" id="PTHR24148:SF82">
    <property type="entry name" value="HETEROKARYON INCOMPATIBILITY DOMAIN-CONTAINING PROTEIN"/>
    <property type="match status" value="1"/>
</dbReference>
<evidence type="ECO:0000313" key="2">
    <source>
        <dbReference type="EMBL" id="KXX82220.1"/>
    </source>
</evidence>
<reference evidence="2 4" key="3">
    <citation type="submission" date="2016-01" db="EMBL/GenBank/DDBJ databases">
        <title>Madurella mycetomatis genome sequencing.</title>
        <authorList>
            <person name="Van De Sande W."/>
        </authorList>
    </citation>
    <scope>NUCLEOTIDE SEQUENCE [LARGE SCALE GENOMIC DNA]</scope>
    <source>
        <strain evidence="2">Mm55</strain>
        <strain evidence="4">mm55</strain>
    </source>
</reference>
<accession>A0A175WGM2</accession>
<reference evidence="4" key="2">
    <citation type="submission" date="2015-06" db="EMBL/GenBank/DDBJ databases">
        <authorList>
            <person name="van de Sande W.W.J."/>
        </authorList>
    </citation>
    <scope>NUCLEOTIDE SEQUENCE [LARGE SCALE GENOMIC DNA]</scope>
    <source>
        <strain evidence="4">mm55</strain>
    </source>
</reference>
<feature type="domain" description="Heterokaryon incompatibility" evidence="1">
    <location>
        <begin position="18"/>
        <end position="102"/>
    </location>
</feature>
<dbReference type="AlphaFoldDB" id="A0A175WGM2"/>
<evidence type="ECO:0000313" key="3">
    <source>
        <dbReference type="EMBL" id="KXX82988.1"/>
    </source>
</evidence>
<proteinExistence type="predicted"/>
<dbReference type="Pfam" id="PF06985">
    <property type="entry name" value="HET"/>
    <property type="match status" value="1"/>
</dbReference>
<gene>
    <name evidence="3" type="ORF">MMYC01_200422</name>
    <name evidence="2" type="ORF">MMYC01_201768</name>
</gene>
<dbReference type="InterPro" id="IPR052895">
    <property type="entry name" value="HetReg/Transcr_Mod"/>
</dbReference>
<dbReference type="VEuPathDB" id="FungiDB:MMYC01_200422"/>
<dbReference type="Proteomes" id="UP000078237">
    <property type="component" value="Unassembled WGS sequence"/>
</dbReference>
<comment type="caution">
    <text evidence="2">The sequence shown here is derived from an EMBL/GenBank/DDBJ whole genome shotgun (WGS) entry which is preliminary data.</text>
</comment>
<evidence type="ECO:0000313" key="4">
    <source>
        <dbReference type="Proteomes" id="UP000078237"/>
    </source>
</evidence>
<evidence type="ECO:0000259" key="1">
    <source>
        <dbReference type="Pfam" id="PF06985"/>
    </source>
</evidence>
<dbReference type="PANTHER" id="PTHR24148">
    <property type="entry name" value="ANKYRIN REPEAT DOMAIN-CONTAINING PROTEIN 39 HOMOLOG-RELATED"/>
    <property type="match status" value="1"/>
</dbReference>
<dbReference type="OrthoDB" id="4558674at2759"/>
<dbReference type="Pfam" id="PF26639">
    <property type="entry name" value="Het-6_barrel"/>
    <property type="match status" value="1"/>
</dbReference>
<name>A0A175WGM2_9PEZI</name>
<reference evidence="2" key="1">
    <citation type="submission" date="2015-06" db="EMBL/GenBank/DDBJ databases">
        <authorList>
            <person name="Hoefler B.C."/>
            <person name="Straight P.D."/>
        </authorList>
    </citation>
    <scope>NUCLEOTIDE SEQUENCE [LARGE SCALE GENOMIC DNA]</scope>
    <source>
        <strain evidence="2">Mm55</strain>
    </source>
</reference>
<organism evidence="2 4">
    <name type="scientific">Madurella mycetomatis</name>
    <dbReference type="NCBI Taxonomy" id="100816"/>
    <lineage>
        <taxon>Eukaryota</taxon>
        <taxon>Fungi</taxon>
        <taxon>Dikarya</taxon>
        <taxon>Ascomycota</taxon>
        <taxon>Pezizomycotina</taxon>
        <taxon>Sordariomycetes</taxon>
        <taxon>Sordariomycetidae</taxon>
        <taxon>Sordariales</taxon>
        <taxon>Sordariales incertae sedis</taxon>
        <taxon>Madurella</taxon>
    </lineage>
</organism>
<dbReference type="EMBL" id="LCTW02000018">
    <property type="protein sequence ID" value="KXX82220.1"/>
    <property type="molecule type" value="Genomic_DNA"/>
</dbReference>
<dbReference type="InterPro" id="IPR010730">
    <property type="entry name" value="HET"/>
</dbReference>